<name>A0A317JNX9_9BACT</name>
<keyword evidence="1" id="KW-1133">Transmembrane helix</keyword>
<keyword evidence="1" id="KW-0812">Transmembrane</keyword>
<dbReference type="EMBL" id="PSRQ01000058">
    <property type="protein sequence ID" value="PWU22711.1"/>
    <property type="molecule type" value="Genomic_DNA"/>
</dbReference>
<reference evidence="2 3" key="1">
    <citation type="submission" date="2018-02" db="EMBL/GenBank/DDBJ databases">
        <title>Genomic Reconstructions from Amazon Rainforest and Pasture Soil Reveal Novel Insights into the Physiology of Candidate Phyla in Tropical Sites.</title>
        <authorList>
            <person name="Kroeger M.E."/>
            <person name="Delmont T."/>
            <person name="Eren A.M."/>
            <person name="Guo J."/>
            <person name="Meyer K.M."/>
            <person name="Khan K."/>
            <person name="Rodrigues J.L.M."/>
            <person name="Bohannan B.J.M."/>
            <person name="Tringe S."/>
            <person name="Borges C.D."/>
            <person name="Tiedje J."/>
            <person name="Tsai S.M."/>
            <person name="Nusslein K."/>
        </authorList>
    </citation>
    <scope>NUCLEOTIDE SEQUENCE [LARGE SCALE GENOMIC DNA]</scope>
    <source>
        <strain evidence="2">Amazon FNV 2010 28 9</strain>
    </source>
</reference>
<feature type="transmembrane region" description="Helical" evidence="1">
    <location>
        <begin position="192"/>
        <end position="214"/>
    </location>
</feature>
<feature type="transmembrane region" description="Helical" evidence="1">
    <location>
        <begin position="12"/>
        <end position="34"/>
    </location>
</feature>
<dbReference type="AlphaFoldDB" id="A0A317JNX9"/>
<proteinExistence type="predicted"/>
<keyword evidence="1" id="KW-0472">Membrane</keyword>
<comment type="caution">
    <text evidence="2">The sequence shown here is derived from an EMBL/GenBank/DDBJ whole genome shotgun (WGS) entry which is preliminary data.</text>
</comment>
<evidence type="ECO:0000256" key="1">
    <source>
        <dbReference type="SAM" id="Phobius"/>
    </source>
</evidence>
<feature type="transmembrane region" description="Helical" evidence="1">
    <location>
        <begin position="220"/>
        <end position="241"/>
    </location>
</feature>
<gene>
    <name evidence="2" type="ORF">C5B42_05275</name>
</gene>
<accession>A0A317JNX9</accession>
<feature type="transmembrane region" description="Helical" evidence="1">
    <location>
        <begin position="253"/>
        <end position="271"/>
    </location>
</feature>
<evidence type="ECO:0000313" key="2">
    <source>
        <dbReference type="EMBL" id="PWU22711.1"/>
    </source>
</evidence>
<organism evidence="2 3">
    <name type="scientific">Candidatus Cerribacteria bacterium 'Amazon FNV 2010 28 9'</name>
    <dbReference type="NCBI Taxonomy" id="2081795"/>
    <lineage>
        <taxon>Bacteria</taxon>
        <taxon>Candidatus Cerribacteria</taxon>
    </lineage>
</organism>
<feature type="transmembrane region" description="Helical" evidence="1">
    <location>
        <begin position="54"/>
        <end position="74"/>
    </location>
</feature>
<protein>
    <submittedName>
        <fullName evidence="2">Uncharacterized protein</fullName>
    </submittedName>
</protein>
<feature type="transmembrane region" description="Helical" evidence="1">
    <location>
        <begin position="113"/>
        <end position="132"/>
    </location>
</feature>
<evidence type="ECO:0000313" key="3">
    <source>
        <dbReference type="Proteomes" id="UP000246104"/>
    </source>
</evidence>
<feature type="transmembrane region" description="Helical" evidence="1">
    <location>
        <begin position="86"/>
        <end position="107"/>
    </location>
</feature>
<sequence length="279" mass="30944">MSRTPLYPNQIVPLFLTTVVCASGIGTLFLEILLLNHTAVTREPINLVLRTPDILVGITIYLKTSIDFAMFIGRLMTKFPGWKNRIMIEIGTALGNIVGTLAILLIWDFFREVKPLMAVMIVIAALVLLRMAEEGLEHVKDAKGNYLIPFAQLAGHYEHILHRINMSIAPILNRLIPELHVSEKTKKGFRALFLLAFSIPFLLGLDDFAGYIPLFNIVNIFGFASGVFIGHMVLNIALFLSPRMTIRIVKHPLISFVGSIAFVGLAIWGLVEAATLIGI</sequence>
<dbReference type="Proteomes" id="UP000246104">
    <property type="component" value="Unassembled WGS sequence"/>
</dbReference>